<evidence type="ECO:0000256" key="4">
    <source>
        <dbReference type="ARBA" id="ARBA00022723"/>
    </source>
</evidence>
<evidence type="ECO:0000256" key="10">
    <source>
        <dbReference type="PROSITE-ProRule" id="PRU00723"/>
    </source>
</evidence>
<evidence type="ECO:0000256" key="7">
    <source>
        <dbReference type="ARBA" id="ARBA00022833"/>
    </source>
</evidence>
<evidence type="ECO:0000256" key="8">
    <source>
        <dbReference type="ARBA" id="ARBA00022884"/>
    </source>
</evidence>
<dbReference type="AlphaFoldDB" id="A0A401NNG1"/>
<dbReference type="Pfam" id="PF18345">
    <property type="entry name" value="zf_CCCH_4"/>
    <property type="match status" value="1"/>
</dbReference>
<comment type="subunit">
    <text evidence="11">Component of the cleavage and polyadenylation specificity factor (CPSF) complex.</text>
</comment>
<dbReference type="OrthoDB" id="1914176at2759"/>
<dbReference type="PROSITE" id="PS50103">
    <property type="entry name" value="ZF_C3H1"/>
    <property type="match status" value="4"/>
</dbReference>
<dbReference type="PANTHER" id="PTHR23102:SF24">
    <property type="entry name" value="CLEAVAGE AND POLYADENYLATION SPECIFICITY FACTOR SUBUNIT 4"/>
    <property type="match status" value="1"/>
</dbReference>
<comment type="function">
    <text evidence="11">Component of the cleavage and polyadenylation specificity factor (CPSF) complex that play a key role in pre-mRNA 3'-end formation, recognizing the AAUAAA signal sequence and interacting with poly(A) polymerase and other factors to bring about cleavage and poly(A) addition. CPSF4 binds RNA polymers with a preference for poly(U).</text>
</comment>
<dbReference type="InterPro" id="IPR000571">
    <property type="entry name" value="Znf_CCCH"/>
</dbReference>
<comment type="caution">
    <text evidence="13">The sequence shown here is derived from an EMBL/GenBank/DDBJ whole genome shotgun (WGS) entry which is preliminary data.</text>
</comment>
<evidence type="ECO:0000256" key="2">
    <source>
        <dbReference type="ARBA" id="ARBA00016264"/>
    </source>
</evidence>
<feature type="zinc finger region" description="C3H1-type" evidence="10">
    <location>
        <begin position="24"/>
        <end position="51"/>
    </location>
</feature>
<keyword evidence="6 10" id="KW-0863">Zinc-finger</keyword>
<accession>A0A401NNG1</accession>
<dbReference type="PANTHER" id="PTHR23102">
    <property type="entry name" value="CLEAVAGE AND POLYADENYLATION SPECIFICITY FACTOR SUBUNIT 4-RELATED"/>
    <property type="match status" value="1"/>
</dbReference>
<evidence type="ECO:0000256" key="9">
    <source>
        <dbReference type="ARBA" id="ARBA00023242"/>
    </source>
</evidence>
<feature type="domain" description="C3H1-type" evidence="12">
    <location>
        <begin position="80"/>
        <end position="107"/>
    </location>
</feature>
<dbReference type="STRING" id="75743.A0A401NNG1"/>
<dbReference type="FunFam" id="4.10.1000.10:FF:000005">
    <property type="entry name" value="cleavage and polyadenylation specificity factor subunit 4"/>
    <property type="match status" value="1"/>
</dbReference>
<feature type="zinc finger region" description="C3H1-type" evidence="10">
    <location>
        <begin position="52"/>
        <end position="79"/>
    </location>
</feature>
<keyword evidence="8 11" id="KW-0694">RNA-binding</keyword>
<evidence type="ECO:0000259" key="12">
    <source>
        <dbReference type="PROSITE" id="PS50103"/>
    </source>
</evidence>
<name>A0A401NNG1_SCYTO</name>
<evidence type="ECO:0000256" key="3">
    <source>
        <dbReference type="ARBA" id="ARBA00022664"/>
    </source>
</evidence>
<keyword evidence="7 10" id="KW-0862">Zinc</keyword>
<evidence type="ECO:0000256" key="6">
    <source>
        <dbReference type="ARBA" id="ARBA00022771"/>
    </source>
</evidence>
<dbReference type="GO" id="GO:0005847">
    <property type="term" value="C:mRNA cleavage and polyadenylation specificity factor complex"/>
    <property type="evidence" value="ECO:0007669"/>
    <property type="project" value="UniProtKB-UniRule"/>
</dbReference>
<keyword evidence="3 11" id="KW-0507">mRNA processing</keyword>
<gene>
    <name evidence="13" type="ORF">scyTo_0004238</name>
</gene>
<feature type="domain" description="C3H1-type" evidence="12">
    <location>
        <begin position="52"/>
        <end position="79"/>
    </location>
</feature>
<comment type="similarity">
    <text evidence="11">Belongs to the CPSF4/YTH1 family.</text>
</comment>
<sequence length="144" mass="16865">MFNVSAVCELFIKEQTCPFRHMCGDKTIVCKHWLRGLCKKGDQCEFLHEYDEAKMPRCYFYSKFGECNKQECPFLHIDSQIKIQDCPWYDRGFCKHGPLCKNKHTRKIMCVNYSAGFCPEGTACKLSHPIKEFTDWNSELGDNK</sequence>
<dbReference type="SMART" id="SM00356">
    <property type="entry name" value="ZnF_C3H1"/>
    <property type="match status" value="4"/>
</dbReference>
<evidence type="ECO:0000313" key="13">
    <source>
        <dbReference type="EMBL" id="GCB62357.1"/>
    </source>
</evidence>
<evidence type="ECO:0000313" key="14">
    <source>
        <dbReference type="Proteomes" id="UP000288216"/>
    </source>
</evidence>
<dbReference type="GO" id="GO:0003723">
    <property type="term" value="F:RNA binding"/>
    <property type="evidence" value="ECO:0007669"/>
    <property type="project" value="UniProtKB-UniRule"/>
</dbReference>
<evidence type="ECO:0000256" key="5">
    <source>
        <dbReference type="ARBA" id="ARBA00022737"/>
    </source>
</evidence>
<dbReference type="EMBL" id="BFAA01001241">
    <property type="protein sequence ID" value="GCB62357.1"/>
    <property type="molecule type" value="Genomic_DNA"/>
</dbReference>
<keyword evidence="5 11" id="KW-0677">Repeat</keyword>
<dbReference type="GO" id="GO:0031124">
    <property type="term" value="P:mRNA 3'-end processing"/>
    <property type="evidence" value="ECO:0007669"/>
    <property type="project" value="UniProtKB-UniRule"/>
</dbReference>
<feature type="zinc finger region" description="C3H1-type" evidence="10">
    <location>
        <begin position="80"/>
        <end position="107"/>
    </location>
</feature>
<keyword evidence="9 11" id="KW-0539">Nucleus</keyword>
<dbReference type="InterPro" id="IPR036855">
    <property type="entry name" value="Znf_CCCH_sf"/>
</dbReference>
<keyword evidence="4 10" id="KW-0479">Metal-binding</keyword>
<keyword evidence="14" id="KW-1185">Reference proteome</keyword>
<dbReference type="Proteomes" id="UP000288216">
    <property type="component" value="Unassembled WGS sequence"/>
</dbReference>
<dbReference type="InterPro" id="IPR045348">
    <property type="entry name" value="CPSF4/Yth1"/>
</dbReference>
<evidence type="ECO:0000256" key="1">
    <source>
        <dbReference type="ARBA" id="ARBA00004123"/>
    </source>
</evidence>
<protein>
    <recommendedName>
        <fullName evidence="2 11">Cleavage and polyadenylation specificity factor subunit 4</fullName>
        <shortName evidence="11">CPSF 30 kDa subunit</shortName>
    </recommendedName>
    <alternativeName>
        <fullName evidence="11">Cleavage and polyadenylation specificity factor 30 kDa subunit</fullName>
    </alternativeName>
</protein>
<dbReference type="OMA" id="EQCDFLH"/>
<feature type="zinc finger region" description="C3H1-type" evidence="10">
    <location>
        <begin position="109"/>
        <end position="131"/>
    </location>
</feature>
<dbReference type="SUPFAM" id="SSF90229">
    <property type="entry name" value="CCCH zinc finger"/>
    <property type="match status" value="1"/>
</dbReference>
<organism evidence="13 14">
    <name type="scientific">Scyliorhinus torazame</name>
    <name type="common">Cloudy catshark</name>
    <name type="synonym">Catulus torazame</name>
    <dbReference type="NCBI Taxonomy" id="75743"/>
    <lineage>
        <taxon>Eukaryota</taxon>
        <taxon>Metazoa</taxon>
        <taxon>Chordata</taxon>
        <taxon>Craniata</taxon>
        <taxon>Vertebrata</taxon>
        <taxon>Chondrichthyes</taxon>
        <taxon>Elasmobranchii</taxon>
        <taxon>Galeomorphii</taxon>
        <taxon>Galeoidea</taxon>
        <taxon>Carcharhiniformes</taxon>
        <taxon>Scyliorhinidae</taxon>
        <taxon>Scyliorhinus</taxon>
    </lineage>
</organism>
<proteinExistence type="inferred from homology"/>
<dbReference type="Gene3D" id="4.10.1000.10">
    <property type="entry name" value="Zinc finger, CCCH-type"/>
    <property type="match status" value="2"/>
</dbReference>
<feature type="domain" description="C3H1-type" evidence="12">
    <location>
        <begin position="24"/>
        <end position="51"/>
    </location>
</feature>
<feature type="domain" description="C3H1-type" evidence="12">
    <location>
        <begin position="109"/>
        <end position="131"/>
    </location>
</feature>
<reference evidence="13 14" key="1">
    <citation type="journal article" date="2018" name="Nat. Ecol. Evol.">
        <title>Shark genomes provide insights into elasmobranch evolution and the origin of vertebrates.</title>
        <authorList>
            <person name="Hara Y"/>
            <person name="Yamaguchi K"/>
            <person name="Onimaru K"/>
            <person name="Kadota M"/>
            <person name="Koyanagi M"/>
            <person name="Keeley SD"/>
            <person name="Tatsumi K"/>
            <person name="Tanaka K"/>
            <person name="Motone F"/>
            <person name="Kageyama Y"/>
            <person name="Nozu R"/>
            <person name="Adachi N"/>
            <person name="Nishimura O"/>
            <person name="Nakagawa R"/>
            <person name="Tanegashima C"/>
            <person name="Kiyatake I"/>
            <person name="Matsumoto R"/>
            <person name="Murakumo K"/>
            <person name="Nishida K"/>
            <person name="Terakita A"/>
            <person name="Kuratani S"/>
            <person name="Sato K"/>
            <person name="Hyodo S Kuraku.S."/>
        </authorList>
    </citation>
    <scope>NUCLEOTIDE SEQUENCE [LARGE SCALE GENOMIC DNA]</scope>
</reference>
<evidence type="ECO:0000256" key="11">
    <source>
        <dbReference type="RuleBase" id="RU369008"/>
    </source>
</evidence>
<comment type="subcellular location">
    <subcellularLocation>
        <location evidence="1 11">Nucleus</location>
    </subcellularLocation>
</comment>
<dbReference type="GO" id="GO:0008270">
    <property type="term" value="F:zinc ion binding"/>
    <property type="evidence" value="ECO:0007669"/>
    <property type="project" value="UniProtKB-KW"/>
</dbReference>